<sequence length="114" mass="13489">MNWNANRAYIIIIYCIIIHLIMHIIQFTFTVSPFSRCGSTNRNHVLDIIMSHIIVLLLMVQQHYIEMMSLIYIASICINIGRQLKEKKNFTIPKPSGYLQRSKGALKPEWQRWR</sequence>
<feature type="transmembrane region" description="Helical" evidence="2">
    <location>
        <begin position="7"/>
        <end position="29"/>
    </location>
</feature>
<keyword evidence="2" id="KW-1133">Transmembrane helix</keyword>
<accession>A0A2S2QMN2</accession>
<reference evidence="3" key="1">
    <citation type="submission" date="2018-04" db="EMBL/GenBank/DDBJ databases">
        <title>Transcriptome assembly of Sipha flava.</title>
        <authorList>
            <person name="Scully E.D."/>
            <person name="Geib S.M."/>
            <person name="Palmer N.A."/>
            <person name="Koch K."/>
            <person name="Bradshaw J."/>
            <person name="Heng-Moss T."/>
            <person name="Sarath G."/>
        </authorList>
    </citation>
    <scope>NUCLEOTIDE SEQUENCE</scope>
</reference>
<feature type="region of interest" description="Disordered" evidence="1">
    <location>
        <begin position="95"/>
        <end position="114"/>
    </location>
</feature>
<evidence type="ECO:0000256" key="2">
    <source>
        <dbReference type="SAM" id="Phobius"/>
    </source>
</evidence>
<protein>
    <submittedName>
        <fullName evidence="3">Uncharacterized protein</fullName>
    </submittedName>
</protein>
<organism evidence="3">
    <name type="scientific">Sipha flava</name>
    <name type="common">yellow sugarcane aphid</name>
    <dbReference type="NCBI Taxonomy" id="143950"/>
    <lineage>
        <taxon>Eukaryota</taxon>
        <taxon>Metazoa</taxon>
        <taxon>Ecdysozoa</taxon>
        <taxon>Arthropoda</taxon>
        <taxon>Hexapoda</taxon>
        <taxon>Insecta</taxon>
        <taxon>Pterygota</taxon>
        <taxon>Neoptera</taxon>
        <taxon>Paraneoptera</taxon>
        <taxon>Hemiptera</taxon>
        <taxon>Sternorrhyncha</taxon>
        <taxon>Aphidomorpha</taxon>
        <taxon>Aphidoidea</taxon>
        <taxon>Aphididae</taxon>
        <taxon>Sipha</taxon>
    </lineage>
</organism>
<dbReference type="EMBL" id="GGMS01009781">
    <property type="protein sequence ID" value="MBY78984.1"/>
    <property type="molecule type" value="Transcribed_RNA"/>
</dbReference>
<evidence type="ECO:0000313" key="3">
    <source>
        <dbReference type="EMBL" id="MBY78984.1"/>
    </source>
</evidence>
<keyword evidence="2" id="KW-0472">Membrane</keyword>
<keyword evidence="2" id="KW-0812">Transmembrane</keyword>
<feature type="transmembrane region" description="Helical" evidence="2">
    <location>
        <begin position="49"/>
        <end position="78"/>
    </location>
</feature>
<evidence type="ECO:0000256" key="1">
    <source>
        <dbReference type="SAM" id="MobiDB-lite"/>
    </source>
</evidence>
<gene>
    <name evidence="3" type="ORF">g.146491</name>
</gene>
<dbReference type="AlphaFoldDB" id="A0A2S2QMN2"/>
<proteinExistence type="predicted"/>
<name>A0A2S2QMN2_9HEMI</name>